<proteinExistence type="predicted"/>
<accession>A0A6C0AQW4</accession>
<dbReference type="Gene3D" id="3.40.50.720">
    <property type="entry name" value="NAD(P)-binding Rossmann-like Domain"/>
    <property type="match status" value="1"/>
</dbReference>
<dbReference type="GO" id="GO:0005829">
    <property type="term" value="C:cytosol"/>
    <property type="evidence" value="ECO:0007669"/>
    <property type="project" value="TreeGrafter"/>
</dbReference>
<evidence type="ECO:0000259" key="1">
    <source>
        <dbReference type="Pfam" id="PF04321"/>
    </source>
</evidence>
<sequence>MNIVLFGSTGMLGRYVYNILKDEYNVICIKRNEFDIENDNWSKLYYIIESNLKENDVIINCAGIIPQKYEHDSYKTYIRINTLFPHKLNEISKKNNYKFLHITTDCVYDGLKGNYSVNDTHTAKNIYGISKSQGEPEEATIIRTSIIGEELTGKKSLIEWVKSNKNGKIKGYTNHYWNGVTCLTLANLIKNTIDSNDFWLGVRHIFSPNIVTKYELCCYINEIYDLNINIEKYEDTISKNMTLCGKKTIENSIREQLILVLNFKLE</sequence>
<dbReference type="Pfam" id="PF04321">
    <property type="entry name" value="RmlD_sub_bind"/>
    <property type="match status" value="1"/>
</dbReference>
<dbReference type="InterPro" id="IPR005913">
    <property type="entry name" value="dTDP_dehydrorham_reduct"/>
</dbReference>
<dbReference type="SUPFAM" id="SSF51735">
    <property type="entry name" value="NAD(P)-binding Rossmann-fold domains"/>
    <property type="match status" value="1"/>
</dbReference>
<dbReference type="GO" id="GO:0008831">
    <property type="term" value="F:dTDP-4-dehydrorhamnose reductase activity"/>
    <property type="evidence" value="ECO:0007669"/>
    <property type="project" value="TreeGrafter"/>
</dbReference>
<evidence type="ECO:0000313" key="2">
    <source>
        <dbReference type="EMBL" id="QHS81996.1"/>
    </source>
</evidence>
<dbReference type="PANTHER" id="PTHR10491:SF4">
    <property type="entry name" value="METHIONINE ADENOSYLTRANSFERASE 2 SUBUNIT BETA"/>
    <property type="match status" value="1"/>
</dbReference>
<dbReference type="EMBL" id="MN740762">
    <property type="protein sequence ID" value="QHS81996.1"/>
    <property type="molecule type" value="Genomic_DNA"/>
</dbReference>
<protein>
    <recommendedName>
        <fullName evidence="1">RmlD-like substrate binding domain-containing protein</fullName>
    </recommendedName>
</protein>
<dbReference type="Gene3D" id="3.90.25.10">
    <property type="entry name" value="UDP-galactose 4-epimerase, domain 1"/>
    <property type="match status" value="1"/>
</dbReference>
<dbReference type="AlphaFoldDB" id="A0A6C0AQW4"/>
<dbReference type="PANTHER" id="PTHR10491">
    <property type="entry name" value="DTDP-4-DEHYDRORHAMNOSE REDUCTASE"/>
    <property type="match status" value="1"/>
</dbReference>
<name>A0A6C0AQW4_9ZZZZ</name>
<feature type="domain" description="RmlD-like substrate binding" evidence="1">
    <location>
        <begin position="1"/>
        <end position="217"/>
    </location>
</feature>
<organism evidence="2">
    <name type="scientific">viral metagenome</name>
    <dbReference type="NCBI Taxonomy" id="1070528"/>
    <lineage>
        <taxon>unclassified sequences</taxon>
        <taxon>metagenomes</taxon>
        <taxon>organismal metagenomes</taxon>
    </lineage>
</organism>
<reference evidence="2" key="1">
    <citation type="journal article" date="2020" name="Nature">
        <title>Giant virus diversity and host interactions through global metagenomics.</title>
        <authorList>
            <person name="Schulz F."/>
            <person name="Roux S."/>
            <person name="Paez-Espino D."/>
            <person name="Jungbluth S."/>
            <person name="Walsh D.A."/>
            <person name="Denef V.J."/>
            <person name="McMahon K.D."/>
            <person name="Konstantinidis K.T."/>
            <person name="Eloe-Fadrosh E.A."/>
            <person name="Kyrpides N.C."/>
            <person name="Woyke T."/>
        </authorList>
    </citation>
    <scope>NUCLEOTIDE SEQUENCE</scope>
    <source>
        <strain evidence="2">GVMAG-S-1101165-79</strain>
    </source>
</reference>
<dbReference type="GO" id="GO:0019305">
    <property type="term" value="P:dTDP-rhamnose biosynthetic process"/>
    <property type="evidence" value="ECO:0007669"/>
    <property type="project" value="TreeGrafter"/>
</dbReference>
<dbReference type="InterPro" id="IPR029903">
    <property type="entry name" value="RmlD-like-bd"/>
</dbReference>
<dbReference type="InterPro" id="IPR036291">
    <property type="entry name" value="NAD(P)-bd_dom_sf"/>
</dbReference>